<protein>
    <submittedName>
        <fullName evidence="2">Uncharacterized protein</fullName>
    </submittedName>
</protein>
<organism evidence="2 3">
    <name type="scientific">Cinchona calisaya</name>
    <dbReference type="NCBI Taxonomy" id="153742"/>
    <lineage>
        <taxon>Eukaryota</taxon>
        <taxon>Viridiplantae</taxon>
        <taxon>Streptophyta</taxon>
        <taxon>Embryophyta</taxon>
        <taxon>Tracheophyta</taxon>
        <taxon>Spermatophyta</taxon>
        <taxon>Magnoliopsida</taxon>
        <taxon>eudicotyledons</taxon>
        <taxon>Gunneridae</taxon>
        <taxon>Pentapetalae</taxon>
        <taxon>asterids</taxon>
        <taxon>lamiids</taxon>
        <taxon>Gentianales</taxon>
        <taxon>Rubiaceae</taxon>
        <taxon>Cinchonoideae</taxon>
        <taxon>Cinchoneae</taxon>
        <taxon>Cinchona</taxon>
    </lineage>
</organism>
<dbReference type="EMBL" id="JBJUIK010000010">
    <property type="protein sequence ID" value="KAL3516716.1"/>
    <property type="molecule type" value="Genomic_DNA"/>
</dbReference>
<gene>
    <name evidence="2" type="ORF">ACH5RR_023618</name>
</gene>
<evidence type="ECO:0000313" key="2">
    <source>
        <dbReference type="EMBL" id="KAL3516716.1"/>
    </source>
</evidence>
<comment type="caution">
    <text evidence="2">The sequence shown here is derived from an EMBL/GenBank/DDBJ whole genome shotgun (WGS) entry which is preliminary data.</text>
</comment>
<dbReference type="Proteomes" id="UP001630127">
    <property type="component" value="Unassembled WGS sequence"/>
</dbReference>
<reference evidence="2 3" key="1">
    <citation type="submission" date="2024-11" db="EMBL/GenBank/DDBJ databases">
        <title>A near-complete genome assembly of Cinchona calisaya.</title>
        <authorList>
            <person name="Lian D.C."/>
            <person name="Zhao X.W."/>
            <person name="Wei L."/>
        </authorList>
    </citation>
    <scope>NUCLEOTIDE SEQUENCE [LARGE SCALE GENOMIC DNA]</scope>
    <source>
        <tissue evidence="2">Nenye</tissue>
    </source>
</reference>
<evidence type="ECO:0000313" key="3">
    <source>
        <dbReference type="Proteomes" id="UP001630127"/>
    </source>
</evidence>
<proteinExistence type="predicted"/>
<evidence type="ECO:0000256" key="1">
    <source>
        <dbReference type="SAM" id="MobiDB-lite"/>
    </source>
</evidence>
<sequence>MDHMWNAEQQIRRDWRCKIEEDRGKSYGKENDWRKRSSGVREKSKRKENERLAAWIGEEIGLGTGKVVATGREEERKGMGGLADRKSKWEKVAAGSVGGRWRGRGRGRGRWMGLVAGMDGVRKVRLFANPIEQVC</sequence>
<feature type="region of interest" description="Disordered" evidence="1">
    <location>
        <begin position="26"/>
        <end position="47"/>
    </location>
</feature>
<keyword evidence="3" id="KW-1185">Reference proteome</keyword>
<accession>A0ABD2ZD23</accession>
<dbReference type="AlphaFoldDB" id="A0ABD2ZD23"/>
<name>A0ABD2ZD23_9GENT</name>